<sequence length="1313" mass="147997">MCGSDDSFEEFVAESQEPTSSRRRVHSTNDSEVPCSQRPDAAHDTMVENLEDEDLPVRDEPDDVIKILVATDIHCGYGENKPIIHMDAVNTFEEVLQIATEQHVDMILLGGDLFHENNPSREVQHRVTQLLRQYCLNEKPIALEFLSDASVNFNQSVFGHVNYYDQNLNVGLPIFTIHGNHDDLSGKGLTALDLLHEAGLINLFGKHSTIEEFIISPILLRKGETRLALYGLGSQRDDRLVRAFKEENITFLRPNAGAEDWFNLFVLHQNRPRRAVHRSTGNFLPETLIPQFFDLLIWGHEHECKPDPQYVASSEAVGDGFYILQPGSTVATSLTAEEALQKNAFVIKIKGRKFASKPIPLKTVRQMVCDELLLDKIPPGSRPVTKSERPKTRDGRYIDEIAIEVKLKEMIAKATENRGPRQPELPLIRLKVIYDGDWLHVTPANAKRIGLRYENIVANAVDMVSIKKNEPKTKRRKETEGNDVPEDFGNVSVANLQSIINDYFTQKPLDEQMTVLKPFGIGKALDQYSEIEEGGTAAAANRNFDASLMNQINVVRSMLKKMPLPPIDDSSDLNGFHDLIVKDLFDMKRTESEKSGNPISAPGMEEDEDNDSQFYIQPQSSVTNFNDGDDDDQFMDSDEDPIIANSRSSKPSTSRGRGRGSRGNTVRGSTRGKAAKSTSRPNPDSDDDGFIKYPDRTAFPNRSAIWRSYKVLIYENLLASWIYYHPNDVLLSTFREQQESTNQKLTRPSSTSVPAQITDLPDRALGIIFANCSSTDMTRCSLVNRKFREFIEDLEDERSESLRSSQKAKIFICDRKRAILEGVSTITPTRLARTPKNSECSDAGSTSYSSIASTSSSGAGSLGSSSKTKTRKQQAEQKQDLRRRNISDRTKSTTTSDDSSGFHSKATAFISDQYSDPINPHWAFDFDFAPWLQEYDVTEVFFKNFCSFLEREKIEDPMSPSSYKGRTAFYENHNRDNANAASLAECQITDLSDDSVKELKSQSAGRIERLVERLANIRNAHFTFKDSICYGARPPATIFYFLSLMRENLRAITFDHVQSATKIELHKVLTLENINKLTVNQPQERQSIFVNEELFKDWMKLADPVRKVISVHLIGCQEFRPQNLYVVVQEWLKLEKPVEFKQISIDGGPYKYNDFMDLIERLHDVIEQAPPRSPTNRSFGKSPNEHTVVLERTCQIPHPKDRRFVITFKYCKLSRKMVLAIEKHNSPVPRTTLSPVPALTRLIRPQSAASVISSPVRKLSASLKSGSPIPTNNSSGRQLGRPLSHDPLLMTGCRENAGSNVFTRIVSFLGTSS</sequence>
<dbReference type="GO" id="GO:0051321">
    <property type="term" value="P:meiotic cell cycle"/>
    <property type="evidence" value="ECO:0007669"/>
    <property type="project" value="UniProtKB-KW"/>
</dbReference>
<evidence type="ECO:0000313" key="20">
    <source>
        <dbReference type="Proteomes" id="UP000827892"/>
    </source>
</evidence>
<keyword evidence="9 16" id="KW-0227">DNA damage</keyword>
<feature type="compositionally biased region" description="Basic and acidic residues" evidence="17">
    <location>
        <begin position="873"/>
        <end position="891"/>
    </location>
</feature>
<dbReference type="NCBIfam" id="TIGR00583">
    <property type="entry name" value="mre11"/>
    <property type="match status" value="1"/>
</dbReference>
<comment type="subcellular location">
    <subcellularLocation>
        <location evidence="3">Chromosome</location>
    </subcellularLocation>
    <subcellularLocation>
        <location evidence="2">Nucleus</location>
    </subcellularLocation>
</comment>
<dbReference type="PANTHER" id="PTHR10139:SF1">
    <property type="entry name" value="DOUBLE-STRAND BREAK REPAIR PROTEIN MRE11"/>
    <property type="match status" value="1"/>
</dbReference>
<dbReference type="SMART" id="SM01347">
    <property type="entry name" value="Mre11_DNA_bind"/>
    <property type="match status" value="1"/>
</dbReference>
<feature type="compositionally biased region" description="Acidic residues" evidence="17">
    <location>
        <begin position="627"/>
        <end position="641"/>
    </location>
</feature>
<dbReference type="InterPro" id="IPR001810">
    <property type="entry name" value="F-box_dom"/>
</dbReference>
<feature type="region of interest" description="Disordered" evidence="17">
    <location>
        <begin position="620"/>
        <end position="694"/>
    </location>
</feature>
<organism evidence="19 20">
    <name type="scientific">Caenorhabditis briggsae</name>
    <dbReference type="NCBI Taxonomy" id="6238"/>
    <lineage>
        <taxon>Eukaryota</taxon>
        <taxon>Metazoa</taxon>
        <taxon>Ecdysozoa</taxon>
        <taxon>Nematoda</taxon>
        <taxon>Chromadorea</taxon>
        <taxon>Rhabditida</taxon>
        <taxon>Rhabditina</taxon>
        <taxon>Rhabditomorpha</taxon>
        <taxon>Rhabditoidea</taxon>
        <taxon>Rhabditidae</taxon>
        <taxon>Peloderinae</taxon>
        <taxon>Caenorhabditis</taxon>
    </lineage>
</organism>
<dbReference type="CDD" id="cd00840">
    <property type="entry name" value="MPP_Mre11_N"/>
    <property type="match status" value="1"/>
</dbReference>
<dbReference type="Pfam" id="PF00646">
    <property type="entry name" value="F-box"/>
    <property type="match status" value="1"/>
</dbReference>
<keyword evidence="7" id="KW-0479">Metal-binding</keyword>
<feature type="compositionally biased region" description="Low complexity" evidence="17">
    <location>
        <begin position="646"/>
        <end position="655"/>
    </location>
</feature>
<keyword evidence="13 16" id="KW-0464">Manganese</keyword>
<keyword evidence="6 16" id="KW-0540">Nuclease</keyword>
<feature type="compositionally biased region" description="Low complexity" evidence="17">
    <location>
        <begin position="662"/>
        <end position="672"/>
    </location>
</feature>
<feature type="region of interest" description="Disordered" evidence="17">
    <location>
        <begin position="832"/>
        <end position="901"/>
    </location>
</feature>
<feature type="domain" description="F-box" evidence="18">
    <location>
        <begin position="754"/>
        <end position="802"/>
    </location>
</feature>
<keyword evidence="11 16" id="KW-0269">Exonuclease</keyword>
<evidence type="ECO:0000256" key="7">
    <source>
        <dbReference type="ARBA" id="ARBA00022723"/>
    </source>
</evidence>
<dbReference type="SUPFAM" id="SSF81383">
    <property type="entry name" value="F-box domain"/>
    <property type="match status" value="1"/>
</dbReference>
<keyword evidence="15 16" id="KW-0469">Meiosis</keyword>
<dbReference type="InterPro" id="IPR029052">
    <property type="entry name" value="Metallo-depent_PP-like"/>
</dbReference>
<feature type="region of interest" description="Disordered" evidence="17">
    <location>
        <begin position="1261"/>
        <end position="1283"/>
    </location>
</feature>
<keyword evidence="8 16" id="KW-0255">Endonuclease</keyword>
<evidence type="ECO:0000256" key="3">
    <source>
        <dbReference type="ARBA" id="ARBA00004286"/>
    </source>
</evidence>
<proteinExistence type="inferred from homology"/>
<keyword evidence="14 16" id="KW-0539">Nucleus</keyword>
<dbReference type="CDD" id="cd09917">
    <property type="entry name" value="F-box_SF"/>
    <property type="match status" value="1"/>
</dbReference>
<evidence type="ECO:0000256" key="9">
    <source>
        <dbReference type="ARBA" id="ARBA00022763"/>
    </source>
</evidence>
<dbReference type="Gene3D" id="3.60.21.10">
    <property type="match status" value="1"/>
</dbReference>
<evidence type="ECO:0000256" key="11">
    <source>
        <dbReference type="ARBA" id="ARBA00022839"/>
    </source>
</evidence>
<gene>
    <name evidence="19" type="ORF">L3Y34_008140</name>
</gene>
<dbReference type="Pfam" id="PF00149">
    <property type="entry name" value="Metallophos"/>
    <property type="match status" value="1"/>
</dbReference>
<feature type="region of interest" description="Disordered" evidence="17">
    <location>
        <begin position="1"/>
        <end position="42"/>
    </location>
</feature>
<dbReference type="PROSITE" id="PS50181">
    <property type="entry name" value="FBOX"/>
    <property type="match status" value="1"/>
</dbReference>
<evidence type="ECO:0000256" key="15">
    <source>
        <dbReference type="ARBA" id="ARBA00023254"/>
    </source>
</evidence>
<keyword evidence="12 16" id="KW-0234">DNA repair</keyword>
<keyword evidence="10 16" id="KW-0378">Hydrolase</keyword>
<dbReference type="InterPro" id="IPR004843">
    <property type="entry name" value="Calcineurin-like_PHP"/>
</dbReference>
<evidence type="ECO:0000256" key="14">
    <source>
        <dbReference type="ARBA" id="ARBA00023242"/>
    </source>
</evidence>
<dbReference type="GO" id="GO:0006302">
    <property type="term" value="P:double-strand break repair"/>
    <property type="evidence" value="ECO:0007669"/>
    <property type="project" value="InterPro"/>
</dbReference>
<dbReference type="Proteomes" id="UP000827892">
    <property type="component" value="Chromosome V"/>
</dbReference>
<dbReference type="Gene3D" id="3.30.110.110">
    <property type="entry name" value="Mre11, capping domain"/>
    <property type="match status" value="1"/>
</dbReference>
<dbReference type="InterPro" id="IPR038487">
    <property type="entry name" value="Mre11_capping_dom"/>
</dbReference>
<keyword evidence="5" id="KW-0158">Chromosome</keyword>
<comment type="similarity">
    <text evidence="4 16">Belongs to the MRE11/RAD32 family.</text>
</comment>
<dbReference type="GO" id="GO:0008296">
    <property type="term" value="F:3'-5'-DNA exonuclease activity"/>
    <property type="evidence" value="ECO:0007669"/>
    <property type="project" value="InterPro"/>
</dbReference>
<dbReference type="SUPFAM" id="SSF56300">
    <property type="entry name" value="Metallo-dependent phosphatases"/>
    <property type="match status" value="1"/>
</dbReference>
<dbReference type="GO" id="GO:0030145">
    <property type="term" value="F:manganese ion binding"/>
    <property type="evidence" value="ECO:0007669"/>
    <property type="project" value="InterPro"/>
</dbReference>
<dbReference type="FunFam" id="3.60.21.10:FF:000011">
    <property type="entry name" value="Double-strand break repair protein"/>
    <property type="match status" value="1"/>
</dbReference>
<evidence type="ECO:0000313" key="19">
    <source>
        <dbReference type="EMBL" id="ULT89480.1"/>
    </source>
</evidence>
<evidence type="ECO:0000256" key="12">
    <source>
        <dbReference type="ARBA" id="ARBA00023204"/>
    </source>
</evidence>
<dbReference type="GO" id="GO:0004520">
    <property type="term" value="F:DNA endonuclease activity"/>
    <property type="evidence" value="ECO:0007669"/>
    <property type="project" value="InterPro"/>
</dbReference>
<feature type="compositionally biased region" description="Polar residues" evidence="17">
    <location>
        <begin position="1262"/>
        <end position="1277"/>
    </location>
</feature>
<feature type="region of interest" description="Disordered" evidence="17">
    <location>
        <begin position="590"/>
        <end position="609"/>
    </location>
</feature>
<reference evidence="19 20" key="1">
    <citation type="submission" date="2022-02" db="EMBL/GenBank/DDBJ databases">
        <title>Chromosome-level reference genomes for two strains of Caenorhabditis briggsae: an improved platform for comparative genomics.</title>
        <authorList>
            <person name="Stevens L."/>
            <person name="Andersen E.C."/>
        </authorList>
    </citation>
    <scope>NUCLEOTIDE SEQUENCE [LARGE SCALE GENOMIC DNA]</scope>
    <source>
        <strain evidence="19">QX1410_ONT</strain>
        <tissue evidence="19">Whole-organism</tissue>
    </source>
</reference>
<evidence type="ECO:0000256" key="4">
    <source>
        <dbReference type="ARBA" id="ARBA00009028"/>
    </source>
</evidence>
<evidence type="ECO:0000256" key="2">
    <source>
        <dbReference type="ARBA" id="ARBA00004123"/>
    </source>
</evidence>
<evidence type="ECO:0000256" key="5">
    <source>
        <dbReference type="ARBA" id="ARBA00022454"/>
    </source>
</evidence>
<dbReference type="Pfam" id="PF04152">
    <property type="entry name" value="Mre11_DNA_bind"/>
    <property type="match status" value="1"/>
</dbReference>
<feature type="compositionally biased region" description="Acidic residues" evidence="17">
    <location>
        <begin position="1"/>
        <end position="12"/>
    </location>
</feature>
<evidence type="ECO:0000256" key="13">
    <source>
        <dbReference type="ARBA" id="ARBA00023211"/>
    </source>
</evidence>
<comment type="cofactor">
    <cofactor evidence="1">
        <name>Mn(2+)</name>
        <dbReference type="ChEBI" id="CHEBI:29035"/>
    </cofactor>
</comment>
<dbReference type="PANTHER" id="PTHR10139">
    <property type="entry name" value="DOUBLE-STRAND BREAK REPAIR PROTEIN MRE11"/>
    <property type="match status" value="1"/>
</dbReference>
<evidence type="ECO:0000256" key="1">
    <source>
        <dbReference type="ARBA" id="ARBA00001936"/>
    </source>
</evidence>
<evidence type="ECO:0000256" key="10">
    <source>
        <dbReference type="ARBA" id="ARBA00022801"/>
    </source>
</evidence>
<evidence type="ECO:0000256" key="8">
    <source>
        <dbReference type="ARBA" id="ARBA00022759"/>
    </source>
</evidence>
<dbReference type="GO" id="GO:0005694">
    <property type="term" value="C:chromosome"/>
    <property type="evidence" value="ECO:0007669"/>
    <property type="project" value="UniProtKB-SubCell"/>
</dbReference>
<dbReference type="InterPro" id="IPR036047">
    <property type="entry name" value="F-box-like_dom_sf"/>
</dbReference>
<dbReference type="InterPro" id="IPR003701">
    <property type="entry name" value="Mre11"/>
</dbReference>
<dbReference type="FunFam" id="3.30.110.110:FF:000010">
    <property type="entry name" value="Double-strand break repair protein"/>
    <property type="match status" value="1"/>
</dbReference>
<evidence type="ECO:0000256" key="17">
    <source>
        <dbReference type="SAM" id="MobiDB-lite"/>
    </source>
</evidence>
<evidence type="ECO:0000259" key="18">
    <source>
        <dbReference type="PROSITE" id="PS50181"/>
    </source>
</evidence>
<protein>
    <recommendedName>
        <fullName evidence="18">F-box domain-containing protein</fullName>
    </recommendedName>
</protein>
<evidence type="ECO:0000256" key="16">
    <source>
        <dbReference type="RuleBase" id="RU003447"/>
    </source>
</evidence>
<dbReference type="GO" id="GO:0030870">
    <property type="term" value="C:Mre11 complex"/>
    <property type="evidence" value="ECO:0007669"/>
    <property type="project" value="InterPro"/>
</dbReference>
<evidence type="ECO:0000256" key="6">
    <source>
        <dbReference type="ARBA" id="ARBA00022722"/>
    </source>
</evidence>
<dbReference type="EMBL" id="CP090895">
    <property type="protein sequence ID" value="ULT89480.1"/>
    <property type="molecule type" value="Genomic_DNA"/>
</dbReference>
<dbReference type="InterPro" id="IPR007281">
    <property type="entry name" value="Mre11_DNA-bd"/>
</dbReference>
<dbReference type="InterPro" id="IPR041796">
    <property type="entry name" value="Mre11_N"/>
</dbReference>
<feature type="compositionally biased region" description="Low complexity" evidence="17">
    <location>
        <begin position="841"/>
        <end position="867"/>
    </location>
</feature>
<name>A0AAE9A5X9_CAEBR</name>
<accession>A0AAE9A5X9</accession>